<feature type="compositionally biased region" description="Polar residues" evidence="1">
    <location>
        <begin position="272"/>
        <end position="285"/>
    </location>
</feature>
<evidence type="ECO:0000313" key="3">
    <source>
        <dbReference type="EMBL" id="VVE66313.1"/>
    </source>
</evidence>
<dbReference type="Gene3D" id="2.60.40.10">
    <property type="entry name" value="Immunoglobulins"/>
    <property type="match status" value="1"/>
</dbReference>
<sequence>MSDVNPCVTRRRQAIAMWRHAVVASALAWVPASVSANVSISPIASVIAGDQPPVSVIRITSQSPHAQYVDVSVRRIVDPATDAEHEVSVEFAPDGRAQASGDLGNALVASPAKFVLAAGATRLVRVVALGRPLTEIAYRVYFRPVIAPVQGQPKDAQDAISPDVNVNFVWGALVRVEPQRALPGLARASIGDTDRLKNTGNVRAHVTSMGRCDGDAERACEWQEIGRSVYPGLTYPIPEALRNLPVRVRYRVDGAHDEQVVDLMPAPAASSADIQGPQSPPQSESAGDHAFLNPHIQ</sequence>
<evidence type="ECO:0008006" key="5">
    <source>
        <dbReference type="Google" id="ProtNLM"/>
    </source>
</evidence>
<feature type="region of interest" description="Disordered" evidence="1">
    <location>
        <begin position="269"/>
        <end position="297"/>
    </location>
</feature>
<keyword evidence="4" id="KW-1185">Reference proteome</keyword>
<feature type="chain" id="PRO_5022793960" description="Fimbrial protein" evidence="2">
    <location>
        <begin position="37"/>
        <end position="297"/>
    </location>
</feature>
<dbReference type="RefSeq" id="WP_150625260.1">
    <property type="nucleotide sequence ID" value="NZ_CABPSQ010000003.1"/>
</dbReference>
<evidence type="ECO:0000256" key="2">
    <source>
        <dbReference type="SAM" id="SignalP"/>
    </source>
</evidence>
<evidence type="ECO:0000256" key="1">
    <source>
        <dbReference type="SAM" id="MobiDB-lite"/>
    </source>
</evidence>
<protein>
    <recommendedName>
        <fullName evidence="5">Fimbrial protein</fullName>
    </recommendedName>
</protein>
<accession>A0A5E5A1B4</accession>
<gene>
    <name evidence="3" type="ORF">PCA31118_02177</name>
</gene>
<evidence type="ECO:0000313" key="4">
    <source>
        <dbReference type="Proteomes" id="UP000414136"/>
    </source>
</evidence>
<dbReference type="AlphaFoldDB" id="A0A5E5A1B4"/>
<dbReference type="EMBL" id="CABPSQ010000003">
    <property type="protein sequence ID" value="VVE66313.1"/>
    <property type="molecule type" value="Genomic_DNA"/>
</dbReference>
<keyword evidence="2" id="KW-0732">Signal</keyword>
<dbReference type="OrthoDB" id="6506633at2"/>
<organism evidence="3 4">
    <name type="scientific">Pandoraea captiosa</name>
    <dbReference type="NCBI Taxonomy" id="2508302"/>
    <lineage>
        <taxon>Bacteria</taxon>
        <taxon>Pseudomonadati</taxon>
        <taxon>Pseudomonadota</taxon>
        <taxon>Betaproteobacteria</taxon>
        <taxon>Burkholderiales</taxon>
        <taxon>Burkholderiaceae</taxon>
        <taxon>Pandoraea</taxon>
    </lineage>
</organism>
<proteinExistence type="predicted"/>
<feature type="signal peptide" evidence="2">
    <location>
        <begin position="1"/>
        <end position="36"/>
    </location>
</feature>
<dbReference type="Proteomes" id="UP000414136">
    <property type="component" value="Unassembled WGS sequence"/>
</dbReference>
<dbReference type="InterPro" id="IPR013783">
    <property type="entry name" value="Ig-like_fold"/>
</dbReference>
<reference evidence="3 4" key="1">
    <citation type="submission" date="2019-08" db="EMBL/GenBank/DDBJ databases">
        <authorList>
            <person name="Peeters C."/>
        </authorList>
    </citation>
    <scope>NUCLEOTIDE SEQUENCE [LARGE SCALE GENOMIC DNA]</scope>
    <source>
        <strain evidence="3 4">LMG 31118</strain>
    </source>
</reference>
<name>A0A5E5A1B4_9BURK</name>